<dbReference type="Proteomes" id="UP000054937">
    <property type="component" value="Unassembled WGS sequence"/>
</dbReference>
<dbReference type="EMBL" id="LDAU01000154">
    <property type="protein sequence ID" value="KRX02531.1"/>
    <property type="molecule type" value="Genomic_DNA"/>
</dbReference>
<dbReference type="InParanoid" id="A0A0V0QJL0"/>
<organism evidence="3 4">
    <name type="scientific">Pseudocohnilembus persalinus</name>
    <name type="common">Ciliate</name>
    <dbReference type="NCBI Taxonomy" id="266149"/>
    <lineage>
        <taxon>Eukaryota</taxon>
        <taxon>Sar</taxon>
        <taxon>Alveolata</taxon>
        <taxon>Ciliophora</taxon>
        <taxon>Intramacronucleata</taxon>
        <taxon>Oligohymenophorea</taxon>
        <taxon>Scuticociliatia</taxon>
        <taxon>Philasterida</taxon>
        <taxon>Pseudocohnilembidae</taxon>
        <taxon>Pseudocohnilembus</taxon>
    </lineage>
</organism>
<evidence type="ECO:0000313" key="3">
    <source>
        <dbReference type="EMBL" id="KRX02531.1"/>
    </source>
</evidence>
<proteinExistence type="predicted"/>
<name>A0A0V0QJL0_PSEPJ</name>
<feature type="compositionally biased region" description="Polar residues" evidence="2">
    <location>
        <begin position="400"/>
        <end position="417"/>
    </location>
</feature>
<keyword evidence="1" id="KW-0175">Coiled coil</keyword>
<dbReference type="PANTHER" id="PTHR21467:SF0">
    <property type="entry name" value="SERINE_THREONINE-PROTEIN PHOSPHATASE 4 REGULATORY SUBUNIT 4"/>
    <property type="match status" value="1"/>
</dbReference>
<dbReference type="InterPro" id="IPR039918">
    <property type="entry name" value="PPP4R4"/>
</dbReference>
<keyword evidence="4" id="KW-1185">Reference proteome</keyword>
<gene>
    <name evidence="3" type="ORF">PPERSA_11871</name>
</gene>
<protein>
    <submittedName>
        <fullName evidence="3">Armadillo-type fold</fullName>
    </submittedName>
</protein>
<evidence type="ECO:0000256" key="2">
    <source>
        <dbReference type="SAM" id="MobiDB-lite"/>
    </source>
</evidence>
<accession>A0A0V0QJL0</accession>
<comment type="caution">
    <text evidence="3">The sequence shown here is derived from an EMBL/GenBank/DDBJ whole genome shotgun (WGS) entry which is preliminary data.</text>
</comment>
<reference evidence="3 4" key="1">
    <citation type="journal article" date="2015" name="Sci. Rep.">
        <title>Genome of the facultative scuticociliatosis pathogen Pseudocohnilembus persalinus provides insight into its virulence through horizontal gene transfer.</title>
        <authorList>
            <person name="Xiong J."/>
            <person name="Wang G."/>
            <person name="Cheng J."/>
            <person name="Tian M."/>
            <person name="Pan X."/>
            <person name="Warren A."/>
            <person name="Jiang C."/>
            <person name="Yuan D."/>
            <person name="Miao W."/>
        </authorList>
    </citation>
    <scope>NUCLEOTIDE SEQUENCE [LARGE SCALE GENOMIC DNA]</scope>
    <source>
        <strain evidence="3">36N120E</strain>
    </source>
</reference>
<feature type="region of interest" description="Disordered" evidence="2">
    <location>
        <begin position="400"/>
        <end position="439"/>
    </location>
</feature>
<dbReference type="Gene3D" id="1.25.10.10">
    <property type="entry name" value="Leucine-rich Repeat Variant"/>
    <property type="match status" value="2"/>
</dbReference>
<feature type="compositionally biased region" description="Polar residues" evidence="2">
    <location>
        <begin position="424"/>
        <end position="439"/>
    </location>
</feature>
<dbReference type="InterPro" id="IPR011989">
    <property type="entry name" value="ARM-like"/>
</dbReference>
<dbReference type="SUPFAM" id="SSF48371">
    <property type="entry name" value="ARM repeat"/>
    <property type="match status" value="1"/>
</dbReference>
<dbReference type="InterPro" id="IPR016024">
    <property type="entry name" value="ARM-type_fold"/>
</dbReference>
<sequence length="695" mass="81946">MLEKWVIPVLDAWVLVFKQIIEKPIFKEIEEEVEDFILQLSDGNCGLASKYVSARMIGFFINVKKFEISSFINERFRSILSEQDEEIKKIMLSEVIENIFQYMYDPEYNIKCLAIELVLKCPQLYSEDSREETLAQQMIGLTNLNDPQLNKFLSKNYGRIYQEFECFFQKSPEKRDQFLELYKSFSESNDEEIRENYLYNFPGFLKLIGNEFFNENKQIYLNLLLDDSSKNVNLKALQTFGEICNLLGLEKAQQQLGQTYIKLLDYYLNYDEYLESQESPEIIKQNLEQLVILMRYSKDTLFSLINKYLHYDEVQQVNDLDNYSTENQSQKQNKIKNTTSGQRNAKTRLFIIKRKSNKYSSSINLNPPIITSQNSQIFQSGNTNNSQIKVVKRTSFQIISDKQNNKNQSQEASITQQTEDENSKQQQQTNGNNKDSFSDITTTADINMNKSKSSSPGIQYNKELNSNILEKYIIFFKIIQDNLSLFNWRDVTLFIENFTCSSFFDSQVIMDQIIPIFQKIIEVSCQQIQQVAIKCFSNLINLNVYQKQALQELKLYFQKLRFNKNYQMRCLSLNLFLETSQFYPSKMLFKELKMISVLDMCDDSVFKVVYHLTKNIDKIRDLLDQDIDCQNEILEELKDTLQALVQDENTLIKENAIKQDQIIQQKESNIYQYNKKIVDYKKKITQIQIIWNLKT</sequence>
<dbReference type="PANTHER" id="PTHR21467">
    <property type="entry name" value="PROTEIN PHOSPHATASE 4 REGULATORY SUBUNIT 4 PPP4R4"/>
    <property type="match status" value="1"/>
</dbReference>
<feature type="coiled-coil region" evidence="1">
    <location>
        <begin position="620"/>
        <end position="683"/>
    </location>
</feature>
<dbReference type="AlphaFoldDB" id="A0A0V0QJL0"/>
<evidence type="ECO:0000313" key="4">
    <source>
        <dbReference type="Proteomes" id="UP000054937"/>
    </source>
</evidence>
<evidence type="ECO:0000256" key="1">
    <source>
        <dbReference type="SAM" id="Coils"/>
    </source>
</evidence>